<evidence type="ECO:0000259" key="8">
    <source>
        <dbReference type="PROSITE" id="PS50145"/>
    </source>
</evidence>
<feature type="compositionally biased region" description="Low complexity" evidence="6">
    <location>
        <begin position="16"/>
        <end position="26"/>
    </location>
</feature>
<keyword evidence="2 4" id="KW-0863">Zinc-finger</keyword>
<feature type="domain" description="RING-type" evidence="7">
    <location>
        <begin position="67"/>
        <end position="111"/>
    </location>
</feature>
<reference evidence="9 10" key="1">
    <citation type="submission" date="2019-09" db="EMBL/GenBank/DDBJ databases">
        <authorList>
            <person name="Brejova B."/>
        </authorList>
    </citation>
    <scope>NUCLEOTIDE SEQUENCE [LARGE SCALE GENOMIC DNA]</scope>
</reference>
<dbReference type="RefSeq" id="XP_031852500.1">
    <property type="nucleotide sequence ID" value="XM_031996609.1"/>
</dbReference>
<feature type="zinc finger region" description="TRAF-type" evidence="4">
    <location>
        <begin position="216"/>
        <end position="270"/>
    </location>
</feature>
<dbReference type="GeneID" id="43580709"/>
<dbReference type="Pfam" id="PF13445">
    <property type="entry name" value="zf-RING_UBOX"/>
    <property type="match status" value="1"/>
</dbReference>
<protein>
    <recommendedName>
        <fullName evidence="11">RING-type domain-containing protein</fullName>
    </recommendedName>
</protein>
<dbReference type="PROSITE" id="PS50145">
    <property type="entry name" value="ZF_TRAF"/>
    <property type="match status" value="1"/>
</dbReference>
<dbReference type="Pfam" id="PF02176">
    <property type="entry name" value="zf-TRAF"/>
    <property type="match status" value="1"/>
</dbReference>
<feature type="region of interest" description="Disordered" evidence="6">
    <location>
        <begin position="486"/>
        <end position="528"/>
    </location>
</feature>
<feature type="region of interest" description="Disordered" evidence="6">
    <location>
        <begin position="369"/>
        <end position="393"/>
    </location>
</feature>
<evidence type="ECO:0000256" key="4">
    <source>
        <dbReference type="PROSITE-ProRule" id="PRU00207"/>
    </source>
</evidence>
<evidence type="ECO:0000313" key="10">
    <source>
        <dbReference type="Proteomes" id="UP000398389"/>
    </source>
</evidence>
<evidence type="ECO:0000256" key="3">
    <source>
        <dbReference type="ARBA" id="ARBA00022833"/>
    </source>
</evidence>
<dbReference type="Proteomes" id="UP000398389">
    <property type="component" value="Unassembled WGS sequence"/>
</dbReference>
<dbReference type="AlphaFoldDB" id="A0A5E8BBQ1"/>
<accession>A0A5E8BBQ1</accession>
<dbReference type="PROSITE" id="PS50089">
    <property type="entry name" value="ZF_RING_2"/>
    <property type="match status" value="1"/>
</dbReference>
<dbReference type="PROSITE" id="PS00518">
    <property type="entry name" value="ZF_RING_1"/>
    <property type="match status" value="1"/>
</dbReference>
<evidence type="ECO:0000313" key="9">
    <source>
        <dbReference type="EMBL" id="VVT48662.1"/>
    </source>
</evidence>
<evidence type="ECO:0000256" key="6">
    <source>
        <dbReference type="SAM" id="MobiDB-lite"/>
    </source>
</evidence>
<organism evidence="9 10">
    <name type="scientific">Magnusiomyces paraingens</name>
    <dbReference type="NCBI Taxonomy" id="2606893"/>
    <lineage>
        <taxon>Eukaryota</taxon>
        <taxon>Fungi</taxon>
        <taxon>Dikarya</taxon>
        <taxon>Ascomycota</taxon>
        <taxon>Saccharomycotina</taxon>
        <taxon>Dipodascomycetes</taxon>
        <taxon>Dipodascales</taxon>
        <taxon>Dipodascaceae</taxon>
        <taxon>Magnusiomyces</taxon>
    </lineage>
</organism>
<feature type="coiled-coil region" evidence="5">
    <location>
        <begin position="326"/>
        <end position="353"/>
    </location>
</feature>
<dbReference type="InterPro" id="IPR027370">
    <property type="entry name" value="Znf-RING_euk"/>
</dbReference>
<dbReference type="InterPro" id="IPR001841">
    <property type="entry name" value="Znf_RING"/>
</dbReference>
<dbReference type="Gene3D" id="3.30.40.10">
    <property type="entry name" value="Zinc/RING finger domain, C3HC4 (zinc finger)"/>
    <property type="match status" value="3"/>
</dbReference>
<dbReference type="InterPro" id="IPR017907">
    <property type="entry name" value="Znf_RING_CS"/>
</dbReference>
<dbReference type="SUPFAM" id="SSF49599">
    <property type="entry name" value="TRAF domain-like"/>
    <property type="match status" value="2"/>
</dbReference>
<dbReference type="InterPro" id="IPR013083">
    <property type="entry name" value="Znf_RING/FYVE/PHD"/>
</dbReference>
<dbReference type="OrthoDB" id="1630758at2759"/>
<feature type="domain" description="TRAF-type" evidence="8">
    <location>
        <begin position="216"/>
        <end position="270"/>
    </location>
</feature>
<dbReference type="EMBL" id="CABVLU010000002">
    <property type="protein sequence ID" value="VVT48662.1"/>
    <property type="molecule type" value="Genomic_DNA"/>
</dbReference>
<feature type="compositionally biased region" description="Low complexity" evidence="6">
    <location>
        <begin position="505"/>
        <end position="521"/>
    </location>
</feature>
<evidence type="ECO:0008006" key="11">
    <source>
        <dbReference type="Google" id="ProtNLM"/>
    </source>
</evidence>
<proteinExistence type="predicted"/>
<keyword evidence="5" id="KW-0175">Coiled coil</keyword>
<feature type="region of interest" description="Disordered" evidence="6">
    <location>
        <begin position="16"/>
        <end position="35"/>
    </location>
</feature>
<evidence type="ECO:0000256" key="5">
    <source>
        <dbReference type="SAM" id="Coils"/>
    </source>
</evidence>
<sequence length="528" mass="59588">MAEPTFPASLLGLTSSSKFSSSTSLDESSKPISSTSSLWPKLEYVDAPLDLWALEYLESTLADQLTCSICQCIFVEPYSTKCGHTFCKKCLTQALTPTESSDSTTKCPFDRSPLKNIPEDIGPAPVIISNLANELVAYCPNKSRGCTHTCQRWLLDAHLQQDCLHAKFKCQGTKDDGEQCHEPLEKRFIYNAREISVQDYIDTKGALATQEDSTDTHEKIEKFDISKLTVYCPHEPMDCPNGCGRTFPRYSFEEHSQSECYNTEASCPICNARLLRKDIPQHLKLCPDYVVPCDAADIGCVWVGKRHLYMSEHQRQCKFMAFSPALTKQNKRIDRLEQENRVLRYKLDKVLSSLPENISSTVGFALTSRAGQTSSSTTSTTSTRRTGVRRNSENGSIFDNFRFTDSDLMHMLMEGERLREDVDRLTSLVGDMEMRHGVAIMQESFRTGEEISALRGLVNSLRHQIHFLQSERRSLAFSMQQFQHQQMFHQHQHQPHATTSPVDFSTHSLASSSSSESLLQDSPRRLSG</sequence>
<name>A0A5E8BBQ1_9ASCO</name>
<evidence type="ECO:0000256" key="1">
    <source>
        <dbReference type="ARBA" id="ARBA00022723"/>
    </source>
</evidence>
<keyword evidence="10" id="KW-1185">Reference proteome</keyword>
<dbReference type="InterPro" id="IPR001293">
    <property type="entry name" value="Znf_TRAF"/>
</dbReference>
<keyword evidence="1 4" id="KW-0479">Metal-binding</keyword>
<evidence type="ECO:0000259" key="7">
    <source>
        <dbReference type="PROSITE" id="PS50089"/>
    </source>
</evidence>
<dbReference type="GO" id="GO:0008270">
    <property type="term" value="F:zinc ion binding"/>
    <property type="evidence" value="ECO:0007669"/>
    <property type="project" value="UniProtKB-KW"/>
</dbReference>
<dbReference type="PANTHER" id="PTHR10131:SF94">
    <property type="entry name" value="TNF RECEPTOR-ASSOCIATED FACTOR 4"/>
    <property type="match status" value="1"/>
</dbReference>
<evidence type="ECO:0000256" key="2">
    <source>
        <dbReference type="ARBA" id="ARBA00022771"/>
    </source>
</evidence>
<dbReference type="SMART" id="SM00184">
    <property type="entry name" value="RING"/>
    <property type="match status" value="1"/>
</dbReference>
<feature type="compositionally biased region" description="Low complexity" evidence="6">
    <location>
        <begin position="369"/>
        <end position="385"/>
    </location>
</feature>
<gene>
    <name evidence="9" type="ORF">SAPINGB_P001889</name>
</gene>
<keyword evidence="3 4" id="KW-0862">Zinc</keyword>
<dbReference type="SUPFAM" id="SSF57850">
    <property type="entry name" value="RING/U-box"/>
    <property type="match status" value="1"/>
</dbReference>
<dbReference type="PANTHER" id="PTHR10131">
    <property type="entry name" value="TNF RECEPTOR ASSOCIATED FACTOR"/>
    <property type="match status" value="1"/>
</dbReference>